<keyword evidence="1" id="KW-0812">Transmembrane</keyword>
<dbReference type="RefSeq" id="WP_252167979.1">
    <property type="nucleotide sequence ID" value="NZ_CP084930.1"/>
</dbReference>
<keyword evidence="1" id="KW-1133">Transmembrane helix</keyword>
<evidence type="ECO:0000313" key="3">
    <source>
        <dbReference type="Proteomes" id="UP001056937"/>
    </source>
</evidence>
<feature type="transmembrane region" description="Helical" evidence="1">
    <location>
        <begin position="53"/>
        <end position="72"/>
    </location>
</feature>
<keyword evidence="1" id="KW-0472">Membrane</keyword>
<organism evidence="2 3">
    <name type="scientific">Sphingomonas morindae</name>
    <dbReference type="NCBI Taxonomy" id="1541170"/>
    <lineage>
        <taxon>Bacteria</taxon>
        <taxon>Pseudomonadati</taxon>
        <taxon>Pseudomonadota</taxon>
        <taxon>Alphaproteobacteria</taxon>
        <taxon>Sphingomonadales</taxon>
        <taxon>Sphingomonadaceae</taxon>
        <taxon>Sphingomonas</taxon>
    </lineage>
</organism>
<dbReference type="EMBL" id="CP084930">
    <property type="protein sequence ID" value="USI74174.1"/>
    <property type="molecule type" value="Genomic_DNA"/>
</dbReference>
<keyword evidence="3" id="KW-1185">Reference proteome</keyword>
<evidence type="ECO:0000256" key="1">
    <source>
        <dbReference type="SAM" id="Phobius"/>
    </source>
</evidence>
<evidence type="ECO:0000313" key="2">
    <source>
        <dbReference type="EMBL" id="USI74174.1"/>
    </source>
</evidence>
<protein>
    <recommendedName>
        <fullName evidence="4">Transmembrane protein</fullName>
    </recommendedName>
</protein>
<proteinExistence type="predicted"/>
<feature type="transmembrane region" description="Helical" evidence="1">
    <location>
        <begin position="29"/>
        <end position="46"/>
    </location>
</feature>
<accession>A0ABY4XBC5</accession>
<reference evidence="2" key="1">
    <citation type="journal article" date="2022" name="Toxins">
        <title>Genomic Analysis of Sphingopyxis sp. USTB-05 for Biodegrading Cyanobacterial Hepatotoxins.</title>
        <authorList>
            <person name="Liu C."/>
            <person name="Xu Q."/>
            <person name="Zhao Z."/>
            <person name="Zhang H."/>
            <person name="Liu X."/>
            <person name="Yin C."/>
            <person name="Liu Y."/>
            <person name="Yan H."/>
        </authorList>
    </citation>
    <scope>NUCLEOTIDE SEQUENCE</scope>
    <source>
        <strain evidence="2">NBD5</strain>
    </source>
</reference>
<dbReference type="Proteomes" id="UP001056937">
    <property type="component" value="Chromosome 1"/>
</dbReference>
<gene>
    <name evidence="2" type="ORF">LHA26_06900</name>
</gene>
<evidence type="ECO:0008006" key="4">
    <source>
        <dbReference type="Google" id="ProtNLM"/>
    </source>
</evidence>
<name>A0ABY4XBC5_9SPHN</name>
<sequence length="73" mass="7916">MLNLVSLCVGGIALFWAMLAFLPLFGWMYWFILPFALFGLALGALSRRSAGRTLNLIVLAVGLMRLMIGGGLV</sequence>